<evidence type="ECO:0000256" key="2">
    <source>
        <dbReference type="ARBA" id="ARBA00022840"/>
    </source>
</evidence>
<proteinExistence type="inferred from homology"/>
<dbReference type="Pfam" id="PF13538">
    <property type="entry name" value="UvrD_C_2"/>
    <property type="match status" value="1"/>
</dbReference>
<dbReference type="GO" id="GO:0009338">
    <property type="term" value="C:exodeoxyribonuclease V complex"/>
    <property type="evidence" value="ECO:0007669"/>
    <property type="project" value="TreeGrafter"/>
</dbReference>
<keyword evidence="6" id="KW-1185">Reference proteome</keyword>
<keyword evidence="3" id="KW-0238">DNA-binding</keyword>
<dbReference type="GO" id="GO:0005524">
    <property type="term" value="F:ATP binding"/>
    <property type="evidence" value="ECO:0007669"/>
    <property type="project" value="UniProtKB-UniRule"/>
</dbReference>
<reference evidence="5 6" key="1">
    <citation type="submission" date="2018-06" db="EMBL/GenBank/DDBJ databases">
        <title>Genomic Encyclopedia of Archaeal and Bacterial Type Strains, Phase II (KMG-II): from individual species to whole genera.</title>
        <authorList>
            <person name="Goeker M."/>
        </authorList>
    </citation>
    <scope>NUCLEOTIDE SEQUENCE [LARGE SCALE GENOMIC DNA]</scope>
    <source>
        <strain evidence="5 6">KACC 16626</strain>
    </source>
</reference>
<evidence type="ECO:0000259" key="4">
    <source>
        <dbReference type="SMART" id="SM00382"/>
    </source>
</evidence>
<dbReference type="Gene3D" id="2.30.30.940">
    <property type="match status" value="1"/>
</dbReference>
<dbReference type="EC" id="5.6.2.3" evidence="3"/>
<dbReference type="CDD" id="cd18809">
    <property type="entry name" value="SF1_C_RecD"/>
    <property type="match status" value="1"/>
</dbReference>
<dbReference type="HAMAP" id="MF_01488">
    <property type="entry name" value="RecD2"/>
    <property type="match status" value="1"/>
</dbReference>
<dbReference type="InterPro" id="IPR027785">
    <property type="entry name" value="UvrD-like_helicase_C"/>
</dbReference>
<dbReference type="InterPro" id="IPR050534">
    <property type="entry name" value="Coronavir_polyprotein_1ab"/>
</dbReference>
<dbReference type="RefSeq" id="WP_107934570.1">
    <property type="nucleotide sequence ID" value="NZ_CP085009.1"/>
</dbReference>
<dbReference type="InterPro" id="IPR041451">
    <property type="entry name" value="RecD2_SH13"/>
</dbReference>
<keyword evidence="2 3" id="KW-0067">ATP-binding</keyword>
<dbReference type="EMBL" id="QJTJ01000001">
    <property type="protein sequence ID" value="PYF08821.1"/>
    <property type="molecule type" value="Genomic_DNA"/>
</dbReference>
<dbReference type="GO" id="GO:0043139">
    <property type="term" value="F:5'-3' DNA helicase activity"/>
    <property type="evidence" value="ECO:0007669"/>
    <property type="project" value="UniProtKB-UniRule"/>
</dbReference>
<name>A0A318TVC0_9BACL</name>
<dbReference type="NCBIfam" id="TIGR01448">
    <property type="entry name" value="recD_rel"/>
    <property type="match status" value="1"/>
</dbReference>
<protein>
    <recommendedName>
        <fullName evidence="3">ATP-dependent RecD2 DNA helicase</fullName>
        <ecNumber evidence="3">5.6.2.3</ecNumber>
    </recommendedName>
    <alternativeName>
        <fullName evidence="3">DNA 5'-3' helicase subunit RecD2</fullName>
    </alternativeName>
</protein>
<comment type="catalytic activity">
    <reaction evidence="3">
        <text>ATP + H2O = ADP + phosphate + H(+)</text>
        <dbReference type="Rhea" id="RHEA:13065"/>
        <dbReference type="ChEBI" id="CHEBI:15377"/>
        <dbReference type="ChEBI" id="CHEBI:15378"/>
        <dbReference type="ChEBI" id="CHEBI:30616"/>
        <dbReference type="ChEBI" id="CHEBI:43474"/>
        <dbReference type="ChEBI" id="CHEBI:456216"/>
        <dbReference type="EC" id="5.6.2.3"/>
    </reaction>
</comment>
<dbReference type="InterPro" id="IPR029493">
    <property type="entry name" value="RecD2-like_HHH"/>
</dbReference>
<feature type="binding site" evidence="3">
    <location>
        <begin position="366"/>
        <end position="370"/>
    </location>
    <ligand>
        <name>ATP</name>
        <dbReference type="ChEBI" id="CHEBI:30616"/>
    </ligand>
</feature>
<keyword evidence="3" id="KW-0413">Isomerase</keyword>
<gene>
    <name evidence="3" type="primary">recD2</name>
    <name evidence="5" type="ORF">BJ095_10140</name>
</gene>
<keyword evidence="3" id="KW-0378">Hydrolase</keyword>
<dbReference type="InterPro" id="IPR027417">
    <property type="entry name" value="P-loop_NTPase"/>
</dbReference>
<evidence type="ECO:0000256" key="3">
    <source>
        <dbReference type="HAMAP-Rule" id="MF_01488"/>
    </source>
</evidence>
<evidence type="ECO:0000256" key="1">
    <source>
        <dbReference type="ARBA" id="ARBA00022741"/>
    </source>
</evidence>
<dbReference type="InterPro" id="IPR003593">
    <property type="entry name" value="AAA+_ATPase"/>
</dbReference>
<dbReference type="GO" id="GO:0016887">
    <property type="term" value="F:ATP hydrolysis activity"/>
    <property type="evidence" value="ECO:0007669"/>
    <property type="project" value="RHEA"/>
</dbReference>
<evidence type="ECO:0000313" key="5">
    <source>
        <dbReference type="EMBL" id="PYF08821.1"/>
    </source>
</evidence>
<dbReference type="GO" id="GO:0006310">
    <property type="term" value="P:DNA recombination"/>
    <property type="evidence" value="ECO:0007669"/>
    <property type="project" value="InterPro"/>
</dbReference>
<dbReference type="InterPro" id="IPR006345">
    <property type="entry name" value="RecD2"/>
</dbReference>
<sequence>MAENLNLFEVNKLFILGRPIVSIFHNATNMYSIVRVKIQETNLQYDDKEIIVVGYFPKLNEEELYRFTGVLKTHPKYGQQFQVETFVKEVPATEQGIIHYLSSDLFSGIGRKTAEIIVEKLGVDAIRIIMEDPYALDSVPRLNDEKKSKIRETLEQNLGLEKVMIKLNEWGFGPQLGMKIYQTYREETITLLTENPFRLIEDVEGVGFGRADELGSKLGITGAHPDRIKAAVLHVLTNASLSDGHVYLDAEHVLPEVKSMLEQRQPQQIPYETISKAIIEMREESKICGEETRLYLPSLFYSEVGIASKILELLNQNGKPRFSKDEIRKAIGEVEERLEVSYAETQAKAIECALNSSLMILTGGPGTGKTTVIRGFVEVYAELHGLSLNPKEYAQKEEPFPIVLAAPTGRAAKRLAESTDLPAMTIHRLLGFNGQEKEEETEREIEGRLIIIDEMSMVDTWLAHQLLKSISEDVQVVFVGDQDQLPPVGPGQVLKDLLASKKVPTVELIDVYRQAEGSTIIELAHQIKKGNIPSSVENKTSDRSFIKASADQVASVVTQVVKSAVAKGQSIRDIQVLAPMYKGPAGIDMLNKKIQELVNPNNDGKRKELVFGDVTYRIGDKVLQLVNQPESNIFNGDMGEVIAILRAKENIEKQDLLVVSYDGNEVTYQRGDLNQITLAYCCSIHKSQGSEFPTVIMPIVRGYSKMLRRNLLYTGITRAKNFLILCGEPDVFTAGLSKTDDLLRLTSLKARLNPMEIDEIEKVEQGVTKEASKALNQSTEVNEQQEAVQVNGEVIAPVLNVETAPYIHPLIGMKGLSPYDFLEDEKESVK</sequence>
<dbReference type="Gene3D" id="1.10.10.2220">
    <property type="match status" value="1"/>
</dbReference>
<dbReference type="Pfam" id="PF13604">
    <property type="entry name" value="AAA_30"/>
    <property type="match status" value="1"/>
</dbReference>
<dbReference type="InterPro" id="IPR055446">
    <property type="entry name" value="RecD2_N_OB"/>
</dbReference>
<dbReference type="CDD" id="cd17933">
    <property type="entry name" value="DEXSc_RecD-like"/>
    <property type="match status" value="1"/>
</dbReference>
<dbReference type="Proteomes" id="UP000247416">
    <property type="component" value="Unassembled WGS sequence"/>
</dbReference>
<dbReference type="AlphaFoldDB" id="A0A318TVC0"/>
<dbReference type="GO" id="GO:0003677">
    <property type="term" value="F:DNA binding"/>
    <property type="evidence" value="ECO:0007669"/>
    <property type="project" value="UniProtKB-UniRule"/>
</dbReference>
<dbReference type="OrthoDB" id="9803432at2"/>
<keyword evidence="1 3" id="KW-0547">Nucleotide-binding</keyword>
<feature type="domain" description="AAA+ ATPase" evidence="4">
    <location>
        <begin position="355"/>
        <end position="513"/>
    </location>
</feature>
<comment type="similarity">
    <text evidence="3">Belongs to the RecD family. RecD2 subfamily.</text>
</comment>
<comment type="function">
    <text evidence="3">DNA-dependent ATPase and ATP-dependent 5'-3' DNA helicase. Has no activity on blunt DNA or DNA with 3'-overhangs, requires at least 10 bases of 5'-ssDNA for helicase activity.</text>
</comment>
<keyword evidence="3" id="KW-0347">Helicase</keyword>
<comment type="caution">
    <text evidence="5">The sequence shown here is derived from an EMBL/GenBank/DDBJ whole genome shotgun (WGS) entry which is preliminary data.</text>
</comment>
<organism evidence="5 6">
    <name type="scientific">Ureibacillus chungkukjangi</name>
    <dbReference type="NCBI Taxonomy" id="1202712"/>
    <lineage>
        <taxon>Bacteria</taxon>
        <taxon>Bacillati</taxon>
        <taxon>Bacillota</taxon>
        <taxon>Bacilli</taxon>
        <taxon>Bacillales</taxon>
        <taxon>Caryophanaceae</taxon>
        <taxon>Ureibacillus</taxon>
    </lineage>
</organism>
<dbReference type="SMART" id="SM00382">
    <property type="entry name" value="AAA"/>
    <property type="match status" value="1"/>
</dbReference>
<evidence type="ECO:0000313" key="6">
    <source>
        <dbReference type="Proteomes" id="UP000247416"/>
    </source>
</evidence>
<dbReference type="Pfam" id="PF23139">
    <property type="entry name" value="OB_YrrC"/>
    <property type="match status" value="1"/>
</dbReference>
<dbReference type="SUPFAM" id="SSF52540">
    <property type="entry name" value="P-loop containing nucleoside triphosphate hydrolases"/>
    <property type="match status" value="2"/>
</dbReference>
<accession>A0A318TVC0</accession>
<dbReference type="Gene3D" id="3.40.50.300">
    <property type="entry name" value="P-loop containing nucleotide triphosphate hydrolases"/>
    <property type="match status" value="2"/>
</dbReference>
<dbReference type="GO" id="GO:0017116">
    <property type="term" value="F:single-stranded DNA helicase activity"/>
    <property type="evidence" value="ECO:0007669"/>
    <property type="project" value="TreeGrafter"/>
</dbReference>
<dbReference type="Pfam" id="PF18335">
    <property type="entry name" value="SH3_13"/>
    <property type="match status" value="1"/>
</dbReference>
<dbReference type="PANTHER" id="PTHR43788:SF6">
    <property type="entry name" value="DNA HELICASE B"/>
    <property type="match status" value="1"/>
</dbReference>
<dbReference type="PANTHER" id="PTHR43788">
    <property type="entry name" value="DNA2/NAM7 HELICASE FAMILY MEMBER"/>
    <property type="match status" value="1"/>
</dbReference>
<dbReference type="Pfam" id="PF14490">
    <property type="entry name" value="HHH_RecD2"/>
    <property type="match status" value="1"/>
</dbReference>